<organism evidence="10 11">
    <name type="scientific">Pelagicoccus mobilis</name>
    <dbReference type="NCBI Taxonomy" id="415221"/>
    <lineage>
        <taxon>Bacteria</taxon>
        <taxon>Pseudomonadati</taxon>
        <taxon>Verrucomicrobiota</taxon>
        <taxon>Opitutia</taxon>
        <taxon>Puniceicoccales</taxon>
        <taxon>Pelagicoccaceae</taxon>
        <taxon>Pelagicoccus</taxon>
    </lineage>
</organism>
<comment type="similarity">
    <text evidence="2">Belongs to the SLC12A transporter family.</text>
</comment>
<keyword evidence="5 7" id="KW-1133">Transmembrane helix</keyword>
<dbReference type="PANTHER" id="PTHR11827:SF72">
    <property type="entry name" value="GH08340P"/>
    <property type="match status" value="1"/>
</dbReference>
<dbReference type="PANTHER" id="PTHR11827">
    <property type="entry name" value="SOLUTE CARRIER FAMILY 12, CATION COTRANSPORTERS"/>
    <property type="match status" value="1"/>
</dbReference>
<name>A0A934S1J2_9BACT</name>
<dbReference type="Proteomes" id="UP000617628">
    <property type="component" value="Unassembled WGS sequence"/>
</dbReference>
<feature type="transmembrane region" description="Helical" evidence="7">
    <location>
        <begin position="156"/>
        <end position="174"/>
    </location>
</feature>
<comment type="caution">
    <text evidence="10">The sequence shown here is derived from an EMBL/GenBank/DDBJ whole genome shotgun (WGS) entry which is preliminary data.</text>
</comment>
<dbReference type="Gene3D" id="1.20.1740.10">
    <property type="entry name" value="Amino acid/polyamine transporter I"/>
    <property type="match status" value="1"/>
</dbReference>
<feature type="transmembrane region" description="Helical" evidence="7">
    <location>
        <begin position="41"/>
        <end position="64"/>
    </location>
</feature>
<dbReference type="Pfam" id="PF03522">
    <property type="entry name" value="SLC12"/>
    <property type="match status" value="2"/>
</dbReference>
<evidence type="ECO:0000256" key="5">
    <source>
        <dbReference type="ARBA" id="ARBA00022989"/>
    </source>
</evidence>
<feature type="transmembrane region" description="Helical" evidence="7">
    <location>
        <begin position="254"/>
        <end position="275"/>
    </location>
</feature>
<dbReference type="GO" id="GO:0016020">
    <property type="term" value="C:membrane"/>
    <property type="evidence" value="ECO:0007669"/>
    <property type="project" value="UniProtKB-SubCell"/>
</dbReference>
<dbReference type="EMBL" id="JAENIL010000027">
    <property type="protein sequence ID" value="MBK1878172.1"/>
    <property type="molecule type" value="Genomic_DNA"/>
</dbReference>
<dbReference type="Pfam" id="PF00324">
    <property type="entry name" value="AA_permease"/>
    <property type="match status" value="1"/>
</dbReference>
<evidence type="ECO:0000313" key="11">
    <source>
        <dbReference type="Proteomes" id="UP000617628"/>
    </source>
</evidence>
<keyword evidence="3" id="KW-0813">Transport</keyword>
<dbReference type="GO" id="GO:0015377">
    <property type="term" value="F:chloride:monoatomic cation symporter activity"/>
    <property type="evidence" value="ECO:0007669"/>
    <property type="project" value="InterPro"/>
</dbReference>
<evidence type="ECO:0000256" key="4">
    <source>
        <dbReference type="ARBA" id="ARBA00022692"/>
    </source>
</evidence>
<proteinExistence type="inferred from homology"/>
<protein>
    <submittedName>
        <fullName evidence="10">Amino acid permease</fullName>
    </submittedName>
</protein>
<feature type="transmembrane region" description="Helical" evidence="7">
    <location>
        <begin position="220"/>
        <end position="242"/>
    </location>
</feature>
<feature type="transmembrane region" description="Helical" evidence="7">
    <location>
        <begin position="347"/>
        <end position="363"/>
    </location>
</feature>
<comment type="subcellular location">
    <subcellularLocation>
        <location evidence="1">Membrane</location>
        <topology evidence="1">Multi-pass membrane protein</topology>
    </subcellularLocation>
</comment>
<feature type="transmembrane region" description="Helical" evidence="7">
    <location>
        <begin position="404"/>
        <end position="423"/>
    </location>
</feature>
<feature type="transmembrane region" description="Helical" evidence="7">
    <location>
        <begin position="429"/>
        <end position="447"/>
    </location>
</feature>
<feature type="domain" description="SLC12A transporter C-terminal" evidence="9">
    <location>
        <begin position="620"/>
        <end position="690"/>
    </location>
</feature>
<dbReference type="AlphaFoldDB" id="A0A934S1J2"/>
<evidence type="ECO:0000256" key="7">
    <source>
        <dbReference type="SAM" id="Phobius"/>
    </source>
</evidence>
<feature type="transmembrane region" description="Helical" evidence="7">
    <location>
        <begin position="120"/>
        <end position="144"/>
    </location>
</feature>
<feature type="transmembrane region" description="Helical" evidence="7">
    <location>
        <begin position="76"/>
        <end position="99"/>
    </location>
</feature>
<feature type="transmembrane region" description="Helical" evidence="7">
    <location>
        <begin position="369"/>
        <end position="392"/>
    </location>
</feature>
<dbReference type="FunFam" id="1.20.1740.10:FF:000013">
    <property type="entry name" value="Solute carrier family 12 member"/>
    <property type="match status" value="1"/>
</dbReference>
<keyword evidence="6 7" id="KW-0472">Membrane</keyword>
<feature type="domain" description="SLC12A transporter C-terminal" evidence="9">
    <location>
        <begin position="496"/>
        <end position="607"/>
    </location>
</feature>
<feature type="domain" description="Amino acid permease/ SLC12A" evidence="8">
    <location>
        <begin position="46"/>
        <end position="485"/>
    </location>
</feature>
<dbReference type="RefSeq" id="WP_200356385.1">
    <property type="nucleotide sequence ID" value="NZ_JAENIL010000027.1"/>
</dbReference>
<feature type="transmembrane region" description="Helical" evidence="7">
    <location>
        <begin position="295"/>
        <end position="318"/>
    </location>
</feature>
<keyword evidence="11" id="KW-1185">Reference proteome</keyword>
<dbReference type="InterPro" id="IPR004842">
    <property type="entry name" value="SLC12A_fam"/>
</dbReference>
<evidence type="ECO:0000259" key="9">
    <source>
        <dbReference type="Pfam" id="PF03522"/>
    </source>
</evidence>
<accession>A0A934S1J2</accession>
<gene>
    <name evidence="10" type="ORF">JIN87_14935</name>
</gene>
<sequence>MRGESGRAGFYNLAVVGDLIWEGECAMQVAFLFMEKPAQKFGTFGGVFVPNVLTILGVILFLRSGWVVGNAGLTDALLMLCLANAVTFISALSLSAIATNTKAQGGGAYFLISRSLGWEFGGAIGLPLYLAQAISVAFYVVGFTESVQYLFPDLDARVFSLGTLGAITVVAWIGASVAVKAQYVILATLAVSLASFFIGFQISDGWEARMEPGYEEGQNFWSVFAIFFPAVTGIMSGVSMSGDLKDPTRSIPRGTLWAVAFTFFVYVLQLIWLAMGSNRDALVGDALVMQTLSVFPPLIIAGLWAATLSSALASLVAAPRTMQALAKDRVVPRFLSKGHGASNEPRIALVLSAGISVICVWVGDLNLIAPLISMFFLATYGAVNLVAALESWTSNPTYRPTFKVHWLVSLVGAIACFGIMLLLNPLATVLAVALIVTAYTILARRAYRTAWGDMRSGFWFAVACMGLLKLYASRQHQRNWRPAILVLMSNLKQNNQLLRFSRYLEANKGVLFLSHIILGDWKTSNDRQKALTRQIDDRILEERMSAFSKVVIAKDFEQGVTSLLQGAGLGNLQPNTLMIEWGSGWLRDHDFPHTVHQALEMEANLIVYSKAKEPDSHLYSVIDVWWSARANGSMMITLAHLLQSNQAWQESRIRILRIIRDEGGREAAEAGMAELLKDSRIEVEPVIVVSKDPPLESIARESARSAVTFVGVSVRTLEEEAGPLSSYAPLVDSVQGHLFLTKNWHDLEL</sequence>
<keyword evidence="4 7" id="KW-0812">Transmembrane</keyword>
<evidence type="ECO:0000256" key="2">
    <source>
        <dbReference type="ARBA" id="ARBA00010593"/>
    </source>
</evidence>
<evidence type="ECO:0000256" key="3">
    <source>
        <dbReference type="ARBA" id="ARBA00022448"/>
    </source>
</evidence>
<evidence type="ECO:0000256" key="1">
    <source>
        <dbReference type="ARBA" id="ARBA00004141"/>
    </source>
</evidence>
<evidence type="ECO:0000256" key="6">
    <source>
        <dbReference type="ARBA" id="ARBA00023136"/>
    </source>
</evidence>
<dbReference type="InterPro" id="IPR018491">
    <property type="entry name" value="SLC12_C"/>
</dbReference>
<dbReference type="InterPro" id="IPR004841">
    <property type="entry name" value="AA-permease/SLC12A_dom"/>
</dbReference>
<reference evidence="10" key="1">
    <citation type="submission" date="2021-01" db="EMBL/GenBank/DDBJ databases">
        <title>Modified the classification status of verrucomicrobia.</title>
        <authorList>
            <person name="Feng X."/>
        </authorList>
    </citation>
    <scope>NUCLEOTIDE SEQUENCE</scope>
    <source>
        <strain evidence="10">KCTC 13126</strain>
    </source>
</reference>
<evidence type="ECO:0000313" key="10">
    <source>
        <dbReference type="EMBL" id="MBK1878172.1"/>
    </source>
</evidence>
<feature type="transmembrane region" description="Helical" evidence="7">
    <location>
        <begin position="454"/>
        <end position="472"/>
    </location>
</feature>
<evidence type="ECO:0000259" key="8">
    <source>
        <dbReference type="Pfam" id="PF00324"/>
    </source>
</evidence>
<feature type="transmembrane region" description="Helical" evidence="7">
    <location>
        <begin position="181"/>
        <end position="200"/>
    </location>
</feature>